<dbReference type="EC" id="1.11.1.10" evidence="1"/>
<protein>
    <submittedName>
        <fullName evidence="1">Alpha/beta superfamily hydrolase</fullName>
        <ecNumber evidence="1">1.11.1.10</ecNumber>
    </submittedName>
</protein>
<dbReference type="Gene3D" id="3.40.50.1820">
    <property type="entry name" value="alpha/beta hydrolase"/>
    <property type="match status" value="1"/>
</dbReference>
<sequence>MEWFFQLGLQAAGWSTAKVANTWLDEEALFDDMKNIEIETLILHGIHDKVCLFPLALEQKKLIKNSKLVKFMNSGHATFYDEREKFNEELVRFIEG</sequence>
<name>A0A174DLN9_9CLOT</name>
<proteinExistence type="predicted"/>
<organism evidence="1 2">
    <name type="scientific">Clostridium disporicum</name>
    <dbReference type="NCBI Taxonomy" id="84024"/>
    <lineage>
        <taxon>Bacteria</taxon>
        <taxon>Bacillati</taxon>
        <taxon>Bacillota</taxon>
        <taxon>Clostridia</taxon>
        <taxon>Eubacteriales</taxon>
        <taxon>Clostridiaceae</taxon>
        <taxon>Clostridium</taxon>
    </lineage>
</organism>
<keyword evidence="1" id="KW-0575">Peroxidase</keyword>
<dbReference type="SUPFAM" id="SSF53474">
    <property type="entry name" value="alpha/beta-Hydrolases"/>
    <property type="match status" value="1"/>
</dbReference>
<accession>A0A174DLN9</accession>
<dbReference type="EMBL" id="CYZV01000018">
    <property type="protein sequence ID" value="CUO26344.1"/>
    <property type="molecule type" value="Genomic_DNA"/>
</dbReference>
<dbReference type="Proteomes" id="UP000095558">
    <property type="component" value="Unassembled WGS sequence"/>
</dbReference>
<evidence type="ECO:0000313" key="1">
    <source>
        <dbReference type="EMBL" id="CUO26344.1"/>
    </source>
</evidence>
<keyword evidence="1" id="KW-0378">Hydrolase</keyword>
<evidence type="ECO:0000313" key="2">
    <source>
        <dbReference type="Proteomes" id="UP000095558"/>
    </source>
</evidence>
<dbReference type="GO" id="GO:0016691">
    <property type="term" value="F:chloride peroxidase activity"/>
    <property type="evidence" value="ECO:0007669"/>
    <property type="project" value="UniProtKB-EC"/>
</dbReference>
<reference evidence="1 2" key="1">
    <citation type="submission" date="2015-09" db="EMBL/GenBank/DDBJ databases">
        <authorList>
            <consortium name="Pathogen Informatics"/>
        </authorList>
    </citation>
    <scope>NUCLEOTIDE SEQUENCE [LARGE SCALE GENOMIC DNA]</scope>
    <source>
        <strain evidence="1 2">2789STDY5834855</strain>
    </source>
</reference>
<dbReference type="AlphaFoldDB" id="A0A174DLN9"/>
<keyword evidence="1" id="KW-0560">Oxidoreductase</keyword>
<dbReference type="InterPro" id="IPR029058">
    <property type="entry name" value="AB_hydrolase_fold"/>
</dbReference>
<dbReference type="GO" id="GO:0016787">
    <property type="term" value="F:hydrolase activity"/>
    <property type="evidence" value="ECO:0007669"/>
    <property type="project" value="UniProtKB-KW"/>
</dbReference>
<gene>
    <name evidence="1" type="primary">cpo</name>
    <name evidence="1" type="ORF">ERS852470_01861</name>
</gene>